<protein>
    <submittedName>
        <fullName evidence="1">Glutamyl-tRNA amidotransferase</fullName>
    </submittedName>
</protein>
<evidence type="ECO:0000313" key="1">
    <source>
        <dbReference type="EMBL" id="KGM33145.1"/>
    </source>
</evidence>
<dbReference type="RefSeq" id="WP_034840188.1">
    <property type="nucleotide sequence ID" value="NZ_JANX01000219.1"/>
</dbReference>
<dbReference type="Proteomes" id="UP000029995">
    <property type="component" value="Unassembled WGS sequence"/>
</dbReference>
<dbReference type="InterPro" id="IPR023168">
    <property type="entry name" value="GatB_Yqey_C_2"/>
</dbReference>
<dbReference type="EMBL" id="JANX01000219">
    <property type="protein sequence ID" value="KGM33145.1"/>
    <property type="molecule type" value="Genomic_DNA"/>
</dbReference>
<reference evidence="1 2" key="1">
    <citation type="submission" date="2014-01" db="EMBL/GenBank/DDBJ databases">
        <title>Genome sequence determination for a cystic fibrosis isolate, Inquilinus limosus.</title>
        <authorList>
            <person name="Pino M."/>
            <person name="Di Conza J."/>
            <person name="Gutkind G."/>
        </authorList>
    </citation>
    <scope>NUCLEOTIDE SEQUENCE [LARGE SCALE GENOMIC DNA]</scope>
    <source>
        <strain evidence="1 2">MP06</strain>
    </source>
</reference>
<dbReference type="Gene3D" id="1.10.1510.10">
    <property type="entry name" value="Uncharacterised protein YqeY/AIM41 PF09424, N-terminal domain"/>
    <property type="match status" value="1"/>
</dbReference>
<dbReference type="InterPro" id="IPR042184">
    <property type="entry name" value="YqeY/Aim41_N"/>
</dbReference>
<accession>A0A0A0D506</accession>
<evidence type="ECO:0000313" key="2">
    <source>
        <dbReference type="Proteomes" id="UP000029995"/>
    </source>
</evidence>
<keyword evidence="1" id="KW-0808">Transferase</keyword>
<dbReference type="Pfam" id="PF09424">
    <property type="entry name" value="YqeY"/>
    <property type="match status" value="1"/>
</dbReference>
<dbReference type="PANTHER" id="PTHR28055:SF1">
    <property type="entry name" value="ALTERED INHERITANCE OF MITOCHONDRIA PROTEIN 41, MITOCHONDRIAL"/>
    <property type="match status" value="1"/>
</dbReference>
<name>A0A0A0D506_9PROT</name>
<proteinExistence type="predicted"/>
<dbReference type="InterPro" id="IPR003789">
    <property type="entry name" value="Asn/Gln_tRNA_amidoTrase-B-like"/>
</dbReference>
<dbReference type="GO" id="GO:0016740">
    <property type="term" value="F:transferase activity"/>
    <property type="evidence" value="ECO:0007669"/>
    <property type="project" value="UniProtKB-KW"/>
</dbReference>
<organism evidence="1 2">
    <name type="scientific">Inquilinus limosus MP06</name>
    <dbReference type="NCBI Taxonomy" id="1398085"/>
    <lineage>
        <taxon>Bacteria</taxon>
        <taxon>Pseudomonadati</taxon>
        <taxon>Pseudomonadota</taxon>
        <taxon>Alphaproteobacteria</taxon>
        <taxon>Rhodospirillales</taxon>
        <taxon>Rhodospirillaceae</taxon>
        <taxon>Inquilinus</taxon>
    </lineage>
</organism>
<dbReference type="OrthoDB" id="9788127at2"/>
<gene>
    <name evidence="1" type="ORF">P409_17430</name>
</gene>
<dbReference type="GO" id="GO:0016884">
    <property type="term" value="F:carbon-nitrogen ligase activity, with glutamine as amido-N-donor"/>
    <property type="evidence" value="ECO:0007669"/>
    <property type="project" value="InterPro"/>
</dbReference>
<dbReference type="SUPFAM" id="SSF89095">
    <property type="entry name" value="GatB/YqeY motif"/>
    <property type="match status" value="1"/>
</dbReference>
<dbReference type="InterPro" id="IPR019004">
    <property type="entry name" value="YqeY/Aim41"/>
</dbReference>
<comment type="caution">
    <text evidence="1">The sequence shown here is derived from an EMBL/GenBank/DDBJ whole genome shotgun (WGS) entry which is preliminary data.</text>
</comment>
<dbReference type="PANTHER" id="PTHR28055">
    <property type="entry name" value="ALTERED INHERITANCE OF MITOCHONDRIA PROTEIN 41, MITOCHONDRIAL"/>
    <property type="match status" value="1"/>
</dbReference>
<dbReference type="AlphaFoldDB" id="A0A0A0D506"/>
<sequence length="151" mass="16642">MLRPQFTDALKEAMKAKDERTLSTVRMIIAALKTKDIDARAKGNTDGIPDEEILSMLQTMVKQRRESIALYQQGNRQDLVDKEQAEIAVIERWLPQAMDEAETAAAIGAVIQDLGAAGMKDMGKVMAELKTRYAGRMDFSKVSAAVKAQLG</sequence>
<dbReference type="Gene3D" id="1.10.10.410">
    <property type="match status" value="1"/>
</dbReference>